<sequence>MAEERQPEDTVDDDLLADELDDGTDPFGEAAAGLDPDFEGLLHYLRERRGFDFTGYKRPSLVRRVRRRMAEVGISSVAEYQDFLEVHPDEFAPLFTTILINVTSFFRDRPAWDHLRDELLPQLLASAGPVIRVWSAGSASGQEAYSLAILLAEALGVDEFRERVKIYATDVDEEALAQARQALFTEREMSSLTPEQVERYFTPEGSRFAFRKDLRRSVIFGRNDLVQDAPISHVDLLLCRNTLMYFTAETQDRILGRLHFALAPHGLLFLGKAEMLLSHAQLFVPVDLTRRFFRKREGGTAADRRPHPLAARADGDAGDGDPARLRRQAMLSSPGAQLVLDADGRLAMVNSDAGRLFRVDERDVGRPFQDLEVSYRPVELRGAIAEAVTSRQTVWLRGVERHQAGTEALVFDVRVAPLSREDGSPLGCTVVFEDVTHYRRLQRELEYANRQLETAYEELQSTNEELETTNEELQSTVEELETTNEELQSTNEELETMNEELQSMNDELHTTNEELRVSTEEVATLNDFMTGVLSSFRAGVVVVDPDLRVLAWNAAAEDLWGLRQDEVTGRRLLDLDIGLPLAQLQPLLRRQVAGDGPPHETLELRAVNRRGRPLRVRVTVSASAPGAARRGGAVVLMDPTD</sequence>
<dbReference type="PANTHER" id="PTHR24422:SF10">
    <property type="entry name" value="CHEMOTAXIS PROTEIN METHYLTRANSFERASE 2"/>
    <property type="match status" value="1"/>
</dbReference>
<dbReference type="InterPro" id="IPR000014">
    <property type="entry name" value="PAS"/>
</dbReference>
<dbReference type="EC" id="2.1.1.80" evidence="2"/>
<dbReference type="InterPro" id="IPR036804">
    <property type="entry name" value="CheR_N_sf"/>
</dbReference>
<dbReference type="SUPFAM" id="SSF55785">
    <property type="entry name" value="PYP-like sensor domain (PAS domain)"/>
    <property type="match status" value="2"/>
</dbReference>
<accession>A0A521FUW4</accession>
<reference evidence="10 11" key="1">
    <citation type="submission" date="2017-05" db="EMBL/GenBank/DDBJ databases">
        <authorList>
            <person name="Varghese N."/>
            <person name="Submissions S."/>
        </authorList>
    </citation>
    <scope>NUCLEOTIDE SEQUENCE [LARGE SCALE GENOMIC DNA]</scope>
    <source>
        <strain evidence="10 11">DSM 46834</strain>
    </source>
</reference>
<evidence type="ECO:0000256" key="5">
    <source>
        <dbReference type="ARBA" id="ARBA00022691"/>
    </source>
</evidence>
<dbReference type="Proteomes" id="UP000317484">
    <property type="component" value="Unassembled WGS sequence"/>
</dbReference>
<name>A0A521FUW4_9ACTN</name>
<evidence type="ECO:0000256" key="1">
    <source>
        <dbReference type="ARBA" id="ARBA00001541"/>
    </source>
</evidence>
<dbReference type="InterPro" id="IPR022641">
    <property type="entry name" value="CheR_N"/>
</dbReference>
<dbReference type="PRINTS" id="PR00996">
    <property type="entry name" value="CHERMTFRASE"/>
</dbReference>
<evidence type="ECO:0000313" key="10">
    <source>
        <dbReference type="EMBL" id="SMO99978.1"/>
    </source>
</evidence>
<dbReference type="AlphaFoldDB" id="A0A521FUW4"/>
<feature type="domain" description="CheR-type methyltransferase" evidence="9">
    <location>
        <begin position="35"/>
        <end position="296"/>
    </location>
</feature>
<dbReference type="Gene3D" id="3.30.450.20">
    <property type="entry name" value="PAS domain"/>
    <property type="match status" value="2"/>
</dbReference>
<comment type="catalytic activity">
    <reaction evidence="1">
        <text>L-glutamyl-[protein] + S-adenosyl-L-methionine = [protein]-L-glutamate 5-O-methyl ester + S-adenosyl-L-homocysteine</text>
        <dbReference type="Rhea" id="RHEA:24452"/>
        <dbReference type="Rhea" id="RHEA-COMP:10208"/>
        <dbReference type="Rhea" id="RHEA-COMP:10311"/>
        <dbReference type="ChEBI" id="CHEBI:29973"/>
        <dbReference type="ChEBI" id="CHEBI:57856"/>
        <dbReference type="ChEBI" id="CHEBI:59789"/>
        <dbReference type="ChEBI" id="CHEBI:82795"/>
        <dbReference type="EC" id="2.1.1.80"/>
    </reaction>
</comment>
<evidence type="ECO:0000259" key="8">
    <source>
        <dbReference type="PROSITE" id="PS50112"/>
    </source>
</evidence>
<dbReference type="GO" id="GO:0008983">
    <property type="term" value="F:protein-glutamate O-methyltransferase activity"/>
    <property type="evidence" value="ECO:0007669"/>
    <property type="project" value="UniProtKB-EC"/>
</dbReference>
<feature type="domain" description="PAS" evidence="8">
    <location>
        <begin position="525"/>
        <end position="573"/>
    </location>
</feature>
<gene>
    <name evidence="10" type="ORF">SAMN06273567_12128</name>
</gene>
<evidence type="ECO:0000259" key="9">
    <source>
        <dbReference type="PROSITE" id="PS50123"/>
    </source>
</evidence>
<keyword evidence="6" id="KW-0175">Coiled coil</keyword>
<dbReference type="PROSITE" id="PS50112">
    <property type="entry name" value="PAS"/>
    <property type="match status" value="1"/>
</dbReference>
<dbReference type="PROSITE" id="PS50123">
    <property type="entry name" value="CHER"/>
    <property type="match status" value="1"/>
</dbReference>
<dbReference type="CDD" id="cd00130">
    <property type="entry name" value="PAS"/>
    <property type="match status" value="2"/>
</dbReference>
<feature type="region of interest" description="Disordered" evidence="7">
    <location>
        <begin position="299"/>
        <end position="321"/>
    </location>
</feature>
<dbReference type="InterPro" id="IPR013656">
    <property type="entry name" value="PAS_4"/>
</dbReference>
<dbReference type="GO" id="GO:0032259">
    <property type="term" value="P:methylation"/>
    <property type="evidence" value="ECO:0007669"/>
    <property type="project" value="UniProtKB-KW"/>
</dbReference>
<dbReference type="RefSeq" id="WP_221888408.1">
    <property type="nucleotide sequence ID" value="NZ_FXTJ01000021.1"/>
</dbReference>
<dbReference type="InterPro" id="IPR035965">
    <property type="entry name" value="PAS-like_dom_sf"/>
</dbReference>
<feature type="compositionally biased region" description="Acidic residues" evidence="7">
    <location>
        <begin position="9"/>
        <end position="24"/>
    </location>
</feature>
<feature type="region of interest" description="Disordered" evidence="7">
    <location>
        <begin position="1"/>
        <end position="26"/>
    </location>
</feature>
<dbReference type="SUPFAM" id="SSF53335">
    <property type="entry name" value="S-adenosyl-L-methionine-dependent methyltransferases"/>
    <property type="match status" value="1"/>
</dbReference>
<organism evidence="10 11">
    <name type="scientific">Geodermatophilus aquaeductus</name>
    <dbReference type="NCBI Taxonomy" id="1564161"/>
    <lineage>
        <taxon>Bacteria</taxon>
        <taxon>Bacillati</taxon>
        <taxon>Actinomycetota</taxon>
        <taxon>Actinomycetes</taxon>
        <taxon>Geodermatophilales</taxon>
        <taxon>Geodermatophilaceae</taxon>
        <taxon>Geodermatophilus</taxon>
    </lineage>
</organism>
<dbReference type="InterPro" id="IPR050903">
    <property type="entry name" value="Bact_Chemotaxis_MeTrfase"/>
</dbReference>
<dbReference type="InterPro" id="IPR029063">
    <property type="entry name" value="SAM-dependent_MTases_sf"/>
</dbReference>
<dbReference type="CDD" id="cd02440">
    <property type="entry name" value="AdoMet_MTases"/>
    <property type="match status" value="1"/>
</dbReference>
<evidence type="ECO:0000313" key="11">
    <source>
        <dbReference type="Proteomes" id="UP000317484"/>
    </source>
</evidence>
<dbReference type="Pfam" id="PF01739">
    <property type="entry name" value="CheR"/>
    <property type="match status" value="1"/>
</dbReference>
<keyword evidence="4" id="KW-0808">Transferase</keyword>
<dbReference type="InterPro" id="IPR022642">
    <property type="entry name" value="CheR_C"/>
</dbReference>
<protein>
    <recommendedName>
        <fullName evidence="2">protein-glutamate O-methyltransferase</fullName>
        <ecNumber evidence="2">2.1.1.80</ecNumber>
    </recommendedName>
</protein>
<evidence type="ECO:0000256" key="3">
    <source>
        <dbReference type="ARBA" id="ARBA00022603"/>
    </source>
</evidence>
<evidence type="ECO:0000256" key="6">
    <source>
        <dbReference type="SAM" id="Coils"/>
    </source>
</evidence>
<dbReference type="SUPFAM" id="SSF47757">
    <property type="entry name" value="Chemotaxis receptor methyltransferase CheR, N-terminal domain"/>
    <property type="match status" value="1"/>
</dbReference>
<feature type="coiled-coil region" evidence="6">
    <location>
        <begin position="438"/>
        <end position="521"/>
    </location>
</feature>
<dbReference type="Gene3D" id="3.40.50.150">
    <property type="entry name" value="Vaccinia Virus protein VP39"/>
    <property type="match status" value="1"/>
</dbReference>
<dbReference type="Gene3D" id="1.10.155.10">
    <property type="entry name" value="Chemotaxis receptor methyltransferase CheR, N-terminal domain"/>
    <property type="match status" value="1"/>
</dbReference>
<evidence type="ECO:0000256" key="7">
    <source>
        <dbReference type="SAM" id="MobiDB-lite"/>
    </source>
</evidence>
<dbReference type="Gene3D" id="1.10.287.620">
    <property type="entry name" value="Helix Hairpins"/>
    <property type="match status" value="1"/>
</dbReference>
<dbReference type="InterPro" id="IPR000780">
    <property type="entry name" value="CheR_MeTrfase"/>
</dbReference>
<evidence type="ECO:0000256" key="4">
    <source>
        <dbReference type="ARBA" id="ARBA00022679"/>
    </source>
</evidence>
<dbReference type="Pfam" id="PF08448">
    <property type="entry name" value="PAS_4"/>
    <property type="match status" value="2"/>
</dbReference>
<dbReference type="NCBIfam" id="TIGR00229">
    <property type="entry name" value="sensory_box"/>
    <property type="match status" value="1"/>
</dbReference>
<keyword evidence="5" id="KW-0949">S-adenosyl-L-methionine</keyword>
<dbReference type="EMBL" id="FXTJ01000021">
    <property type="protein sequence ID" value="SMO99978.1"/>
    <property type="molecule type" value="Genomic_DNA"/>
</dbReference>
<dbReference type="SMART" id="SM00138">
    <property type="entry name" value="MeTrc"/>
    <property type="match status" value="1"/>
</dbReference>
<keyword evidence="3" id="KW-0489">Methyltransferase</keyword>
<evidence type="ECO:0000256" key="2">
    <source>
        <dbReference type="ARBA" id="ARBA00012534"/>
    </source>
</evidence>
<proteinExistence type="predicted"/>
<dbReference type="Pfam" id="PF03705">
    <property type="entry name" value="CheR_N"/>
    <property type="match status" value="1"/>
</dbReference>
<dbReference type="SMART" id="SM00091">
    <property type="entry name" value="PAS"/>
    <property type="match status" value="2"/>
</dbReference>
<dbReference type="PANTHER" id="PTHR24422">
    <property type="entry name" value="CHEMOTAXIS PROTEIN METHYLTRANSFERASE"/>
    <property type="match status" value="1"/>
</dbReference>
<keyword evidence="11" id="KW-1185">Reference proteome</keyword>